<evidence type="ECO:0000256" key="3">
    <source>
        <dbReference type="ARBA" id="ARBA00022801"/>
    </source>
</evidence>
<keyword evidence="3 7" id="KW-0378">Hydrolase</keyword>
<dbReference type="InterPro" id="IPR046893">
    <property type="entry name" value="MSSS"/>
</dbReference>
<comment type="subunit">
    <text evidence="7">Homodimer. Binds to stalled ribosomes, contacting rRNA.</text>
</comment>
<evidence type="ECO:0000259" key="10">
    <source>
        <dbReference type="PROSITE" id="PS50828"/>
    </source>
</evidence>
<dbReference type="SUPFAM" id="SSF52540">
    <property type="entry name" value="P-loop containing nucleoside triphosphate hydrolases"/>
    <property type="match status" value="2"/>
</dbReference>
<dbReference type="SMART" id="SM00463">
    <property type="entry name" value="SMR"/>
    <property type="match status" value="1"/>
</dbReference>
<dbReference type="EC" id="3.1.-.-" evidence="7"/>
<keyword evidence="4 7" id="KW-0067">ATP-binding</keyword>
<feature type="region of interest" description="Disordered" evidence="9">
    <location>
        <begin position="761"/>
        <end position="781"/>
    </location>
</feature>
<feature type="compositionally biased region" description="Basic and acidic residues" evidence="9">
    <location>
        <begin position="761"/>
        <end position="770"/>
    </location>
</feature>
<dbReference type="GO" id="GO:0004519">
    <property type="term" value="F:endonuclease activity"/>
    <property type="evidence" value="ECO:0007669"/>
    <property type="project" value="UniProtKB-KW"/>
</dbReference>
<evidence type="ECO:0000256" key="5">
    <source>
        <dbReference type="ARBA" id="ARBA00022884"/>
    </source>
</evidence>
<keyword evidence="12" id="KW-1185">Reference proteome</keyword>
<evidence type="ECO:0000313" key="12">
    <source>
        <dbReference type="Proteomes" id="UP001604335"/>
    </source>
</evidence>
<dbReference type="InterPro" id="IPR002625">
    <property type="entry name" value="Smr_dom"/>
</dbReference>
<comment type="caution">
    <text evidence="11">The sequence shown here is derived from an EMBL/GenBank/DDBJ whole genome shotgun (WGS) entry which is preliminary data.</text>
</comment>
<keyword evidence="8" id="KW-0175">Coiled coil</keyword>
<protein>
    <recommendedName>
        <fullName evidence="7">Endonuclease MutS2</fullName>
        <ecNumber evidence="7">3.1.-.-</ecNumber>
    </recommendedName>
    <alternativeName>
        <fullName evidence="7">Ribosome-associated protein quality control-upstream factor</fullName>
        <shortName evidence="7">RQC-upstream factor</shortName>
        <shortName evidence="7">RqcU</shortName>
        <ecNumber evidence="7">3.6.4.-</ecNumber>
    </alternativeName>
</protein>
<feature type="domain" description="Smr" evidence="10">
    <location>
        <begin position="791"/>
        <end position="866"/>
    </location>
</feature>
<dbReference type="EMBL" id="JAZAQF010000049">
    <property type="protein sequence ID" value="MFG3817593.1"/>
    <property type="molecule type" value="Genomic_DNA"/>
</dbReference>
<keyword evidence="6 7" id="KW-0238">DNA-binding</keyword>
<evidence type="ECO:0000256" key="8">
    <source>
        <dbReference type="SAM" id="Coils"/>
    </source>
</evidence>
<comment type="function">
    <text evidence="7">Acts as a ribosome collision sensor, splitting the ribosome into its 2 subunits. Detects stalled/collided 70S ribosomes which it binds and splits by an ATP-hydrolysis driven conformational change. Acts upstream of the ribosome quality control system (RQC), a ribosome-associated complex that mediates the extraction of incompletely synthesized nascent chains from stalled ribosomes and their subsequent degradation. Probably generates substrates for RQC.</text>
</comment>
<reference evidence="12" key="1">
    <citation type="journal article" date="2024" name="Algal Res.">
        <title>Biochemical, toxicological and genomic investigation of a high-biomass producing Limnothrix strain isolated from Italian shallow drinking water reservoir.</title>
        <authorList>
            <person name="Simonazzi M."/>
            <person name="Shishido T.K."/>
            <person name="Delbaje E."/>
            <person name="Wahlsten M."/>
            <person name="Fewer D.P."/>
            <person name="Sivonen K."/>
            <person name="Pezzolesi L."/>
            <person name="Pistocchi R."/>
        </authorList>
    </citation>
    <scope>NUCLEOTIDE SEQUENCE [LARGE SCALE GENOMIC DNA]</scope>
    <source>
        <strain evidence="12">LRLZ20PSL1</strain>
    </source>
</reference>
<evidence type="ECO:0000313" key="11">
    <source>
        <dbReference type="EMBL" id="MFG3817593.1"/>
    </source>
</evidence>
<dbReference type="InterPro" id="IPR027417">
    <property type="entry name" value="P-loop_NTPase"/>
</dbReference>
<keyword evidence="7 11" id="KW-0255">Endonuclease</keyword>
<comment type="similarity">
    <text evidence="7">Belongs to the DNA mismatch repair MutS family. MutS2 subfamily.</text>
</comment>
<proteinExistence type="inferred from homology"/>
<dbReference type="PANTHER" id="PTHR48466">
    <property type="entry name" value="OS10G0509000 PROTEIN-RELATED"/>
    <property type="match status" value="1"/>
</dbReference>
<keyword evidence="1 7" id="KW-0699">rRNA-binding</keyword>
<keyword evidence="7" id="KW-0540">Nuclease</keyword>
<organism evidence="11 12">
    <name type="scientific">Limnothrix redekei LRLZ20PSL1</name>
    <dbReference type="NCBI Taxonomy" id="3112953"/>
    <lineage>
        <taxon>Bacteria</taxon>
        <taxon>Bacillati</taxon>
        <taxon>Cyanobacteriota</taxon>
        <taxon>Cyanophyceae</taxon>
        <taxon>Pseudanabaenales</taxon>
        <taxon>Pseudanabaenaceae</taxon>
        <taxon>Limnothrix</taxon>
    </lineage>
</organism>
<evidence type="ECO:0000256" key="4">
    <source>
        <dbReference type="ARBA" id="ARBA00022840"/>
    </source>
</evidence>
<comment type="function">
    <text evidence="7">Endonuclease that is involved in the suppression of homologous recombination and thus may have a key role in the control of bacterial genetic diversity.</text>
</comment>
<feature type="coiled-coil region" evidence="8">
    <location>
        <begin position="595"/>
        <end position="672"/>
    </location>
</feature>
<dbReference type="SUPFAM" id="SSF48334">
    <property type="entry name" value="DNA repair protein MutS, domain III"/>
    <property type="match status" value="1"/>
</dbReference>
<dbReference type="SUPFAM" id="SSF160443">
    <property type="entry name" value="SMR domain-like"/>
    <property type="match status" value="1"/>
</dbReference>
<dbReference type="InterPro" id="IPR000432">
    <property type="entry name" value="DNA_mismatch_repair_MutS_C"/>
</dbReference>
<feature type="binding site" evidence="7">
    <location>
        <begin position="353"/>
        <end position="360"/>
    </location>
    <ligand>
        <name>ATP</name>
        <dbReference type="ChEBI" id="CHEBI:30616"/>
    </ligand>
</feature>
<sequence>MSPLPSSLIANQAESIQIETLELLEWPRLCQHLATFTATKLGAIVARQLPIPGDRRTSETLLAQTREAWELERSATGGLNFGGIADIGAALDRATRGGVLAGEELLEVATTLSGARNLRRAIDQREDLPALAALVEELRTYPELEQEIHYCIDDRGDVTDRASPKLAEVREKLRAGRDWIYQKLHNIMQQHSNAIQEPNISQRGDRFVIPVKASHKDVIRGIVHDTSSTGATLYVEPHTITEQNNRLRQWQRQEVIESEIVRRRLSEQIAEVAPDLERLLAVATELDLAAARARYSFWIEGNAPRFIEPDETLTLRQLRHPLLIWQQKHEQGRDVIPIDVRVDPTIRVVAITGPNTGGKTVTLKTLGLAALMAKAGLFVPAREPVELPWFSQVLADIGDEQSIEQNLSTFSGHIRRIVRILDALQPDRPATNDGVGAIAPERAHGGAPLQEPGLDDSNGSESDGNETVGAQGLAPSADRPATNDNPSESLVLLDEVGAGTDPAEGSALAAALLEALADRARLTVATTHFGELKTLKYRDSRFENASVEFDDQTLSPTYRLLWGIPGRSNALSIARRLGLDEAVVTAAGDRVGGQSEDINRTIAGLEAERRRQEAKANEVAHLLQRAEFLHEQIDRKAQTLKEREEQLKQTQEAAVQKEIERARSEIAQVIRQLQRGTPTGQQAQQATAQVGEIAQRFLPSQQPKPKPKGYKPQVGERVRVPKLGGAAEVLAIDEADEEITIRMGLIKATLQFADVESLDGKKIEVQKPEPKPAPPPKTKERSILRTSSNTLDIRGARVADAEIEVEQAIDRAISADFGCLWILHGKGTGKLRDGVRAHLKTHRLVERFEDAPREDGGTGVTVAYLR</sequence>
<dbReference type="Gene3D" id="3.40.50.300">
    <property type="entry name" value="P-loop containing nucleotide triphosphate hydrolases"/>
    <property type="match status" value="1"/>
</dbReference>
<dbReference type="Pfam" id="PF20297">
    <property type="entry name" value="MSSS"/>
    <property type="match status" value="1"/>
</dbReference>
<accession>A0ABW7CC66</accession>
<feature type="region of interest" description="Disordered" evidence="9">
    <location>
        <begin position="429"/>
        <end position="487"/>
    </location>
</feature>
<evidence type="ECO:0000256" key="7">
    <source>
        <dbReference type="HAMAP-Rule" id="MF_00092"/>
    </source>
</evidence>
<gene>
    <name evidence="7" type="primary">mutS2</name>
    <name evidence="7" type="synonym">rqcU</name>
    <name evidence="11" type="ORF">VPK24_08085</name>
</gene>
<evidence type="ECO:0000256" key="1">
    <source>
        <dbReference type="ARBA" id="ARBA00022730"/>
    </source>
</evidence>
<dbReference type="RefSeq" id="WP_393012016.1">
    <property type="nucleotide sequence ID" value="NZ_JAZAQF010000049.1"/>
</dbReference>
<dbReference type="PROSITE" id="PS00486">
    <property type="entry name" value="DNA_MISMATCH_REPAIR_2"/>
    <property type="match status" value="1"/>
</dbReference>
<evidence type="ECO:0000256" key="6">
    <source>
        <dbReference type="ARBA" id="ARBA00023125"/>
    </source>
</evidence>
<dbReference type="PIRSF" id="PIRSF005814">
    <property type="entry name" value="MutS_YshD"/>
    <property type="match status" value="1"/>
</dbReference>
<dbReference type="InterPro" id="IPR007696">
    <property type="entry name" value="DNA_mismatch_repair_MutS_core"/>
</dbReference>
<dbReference type="InterPro" id="IPR005747">
    <property type="entry name" value="MutS2"/>
</dbReference>
<keyword evidence="2 7" id="KW-0547">Nucleotide-binding</keyword>
<dbReference type="PROSITE" id="PS50828">
    <property type="entry name" value="SMR"/>
    <property type="match status" value="1"/>
</dbReference>
<dbReference type="SMART" id="SM00534">
    <property type="entry name" value="MUTSac"/>
    <property type="match status" value="1"/>
</dbReference>
<dbReference type="InterPro" id="IPR036063">
    <property type="entry name" value="Smr_dom_sf"/>
</dbReference>
<name>A0ABW7CC66_9CYAN</name>
<dbReference type="InterPro" id="IPR036187">
    <property type="entry name" value="DNA_mismatch_repair_MutS_sf"/>
</dbReference>
<dbReference type="PANTHER" id="PTHR48466:SF2">
    <property type="entry name" value="OS10G0509000 PROTEIN"/>
    <property type="match status" value="1"/>
</dbReference>
<evidence type="ECO:0000256" key="9">
    <source>
        <dbReference type="SAM" id="MobiDB-lite"/>
    </source>
</evidence>
<dbReference type="Proteomes" id="UP001604335">
    <property type="component" value="Unassembled WGS sequence"/>
</dbReference>
<dbReference type="NCBIfam" id="TIGR01069">
    <property type="entry name" value="mutS2"/>
    <property type="match status" value="1"/>
</dbReference>
<dbReference type="SMART" id="SM00533">
    <property type="entry name" value="MUTSd"/>
    <property type="match status" value="1"/>
</dbReference>
<dbReference type="HAMAP" id="MF_00092">
    <property type="entry name" value="MutS2"/>
    <property type="match status" value="1"/>
</dbReference>
<dbReference type="Pfam" id="PF00488">
    <property type="entry name" value="MutS_V"/>
    <property type="match status" value="2"/>
</dbReference>
<dbReference type="EC" id="3.6.4.-" evidence="7"/>
<dbReference type="InterPro" id="IPR045076">
    <property type="entry name" value="MutS"/>
</dbReference>
<evidence type="ECO:0000256" key="2">
    <source>
        <dbReference type="ARBA" id="ARBA00022741"/>
    </source>
</evidence>
<dbReference type="Pfam" id="PF01713">
    <property type="entry name" value="Smr"/>
    <property type="match status" value="1"/>
</dbReference>
<dbReference type="Gene3D" id="3.30.1370.110">
    <property type="match status" value="1"/>
</dbReference>
<keyword evidence="5 7" id="KW-0694">RNA-binding</keyword>